<dbReference type="RefSeq" id="WP_227180868.1">
    <property type="nucleotide sequence ID" value="NZ_JAJBZT010000005.1"/>
</dbReference>
<dbReference type="Proteomes" id="UP001165395">
    <property type="component" value="Unassembled WGS sequence"/>
</dbReference>
<reference evidence="1" key="1">
    <citation type="submission" date="2021-10" db="EMBL/GenBank/DDBJ databases">
        <title>The complete genome sequence of Leeia sp. TBRC 13508.</title>
        <authorList>
            <person name="Charoenyingcharoen P."/>
            <person name="Yukphan P."/>
        </authorList>
    </citation>
    <scope>NUCLEOTIDE SEQUENCE</scope>
    <source>
        <strain evidence="1">TBRC 13508</strain>
    </source>
</reference>
<evidence type="ECO:0000313" key="2">
    <source>
        <dbReference type="Proteomes" id="UP001165395"/>
    </source>
</evidence>
<organism evidence="1 2">
    <name type="scientific">Leeia speluncae</name>
    <dbReference type="NCBI Taxonomy" id="2884804"/>
    <lineage>
        <taxon>Bacteria</taxon>
        <taxon>Pseudomonadati</taxon>
        <taxon>Pseudomonadota</taxon>
        <taxon>Betaproteobacteria</taxon>
        <taxon>Neisseriales</taxon>
        <taxon>Leeiaceae</taxon>
        <taxon>Leeia</taxon>
    </lineage>
</organism>
<sequence length="280" mass="31390">MASSKTIRVDVLIQLALLILFGGIYVSLTKDQVYEAKNYQRNLSHPDVVLPAPASIFLAGGDSHLAGNLLFMRVLVSSTQQMAPETRSAVMELQKQVSVLLPAHEDNYYVAEATLPWMGYVDQTQQILLNAAEARKKDPFPYFYAGFNLQQFKDDYLGAAKLVEKAAVAAPQFKVALQVIAAKWYARTPTPEVAEKALDLLISQAGDPEFKKYLEQQKARNQLVVKLTQSIATYQQRVGHLPTSWDDLMTQQLIEHEPMDPLGARFVIDERGKVRLVNQK</sequence>
<gene>
    <name evidence="1" type="ORF">LIN78_11035</name>
</gene>
<protein>
    <submittedName>
        <fullName evidence="1">Uncharacterized protein</fullName>
    </submittedName>
</protein>
<accession>A0ABS8D7A7</accession>
<name>A0ABS8D7A7_9NEIS</name>
<comment type="caution">
    <text evidence="1">The sequence shown here is derived from an EMBL/GenBank/DDBJ whole genome shotgun (WGS) entry which is preliminary data.</text>
</comment>
<dbReference type="EMBL" id="JAJBZT010000005">
    <property type="protein sequence ID" value="MCB6184080.1"/>
    <property type="molecule type" value="Genomic_DNA"/>
</dbReference>
<evidence type="ECO:0000313" key="1">
    <source>
        <dbReference type="EMBL" id="MCB6184080.1"/>
    </source>
</evidence>
<proteinExistence type="predicted"/>
<keyword evidence="2" id="KW-1185">Reference proteome</keyword>